<organism evidence="5 6">
    <name type="scientific">Phyllosticta paracitricarpa</name>
    <dbReference type="NCBI Taxonomy" id="2016321"/>
    <lineage>
        <taxon>Eukaryota</taxon>
        <taxon>Fungi</taxon>
        <taxon>Dikarya</taxon>
        <taxon>Ascomycota</taxon>
        <taxon>Pezizomycotina</taxon>
        <taxon>Dothideomycetes</taxon>
        <taxon>Dothideomycetes incertae sedis</taxon>
        <taxon>Botryosphaeriales</taxon>
        <taxon>Phyllostictaceae</taxon>
        <taxon>Phyllosticta</taxon>
    </lineage>
</organism>
<dbReference type="Proteomes" id="UP001367316">
    <property type="component" value="Unassembled WGS sequence"/>
</dbReference>
<evidence type="ECO:0000259" key="4">
    <source>
        <dbReference type="Pfam" id="PF24120"/>
    </source>
</evidence>
<dbReference type="InterPro" id="IPR036770">
    <property type="entry name" value="Ankyrin_rpt-contain_sf"/>
</dbReference>
<dbReference type="PROSITE" id="PS50088">
    <property type="entry name" value="ANK_REPEAT"/>
    <property type="match status" value="1"/>
</dbReference>
<dbReference type="PANTHER" id="PTHR24198:SF165">
    <property type="entry name" value="ANKYRIN REPEAT-CONTAINING PROTEIN-RELATED"/>
    <property type="match status" value="1"/>
</dbReference>
<accession>A0ABR1MYA5</accession>
<gene>
    <name evidence="5" type="ORF">JOL62DRAFT_249196</name>
</gene>
<evidence type="ECO:0000256" key="3">
    <source>
        <dbReference type="PROSITE-ProRule" id="PRU00023"/>
    </source>
</evidence>
<keyword evidence="6" id="KW-1185">Reference proteome</keyword>
<name>A0ABR1MYA5_9PEZI</name>
<proteinExistence type="predicted"/>
<comment type="caution">
    <text evidence="5">The sequence shown here is derived from an EMBL/GenBank/DDBJ whole genome shotgun (WGS) entry which is preliminary data.</text>
</comment>
<dbReference type="EMBL" id="JBBPBF010000032">
    <property type="protein sequence ID" value="KAK7607906.1"/>
    <property type="molecule type" value="Genomic_DNA"/>
</dbReference>
<dbReference type="InterPro" id="IPR057517">
    <property type="entry name" value="SsdA-like_C"/>
</dbReference>
<evidence type="ECO:0000256" key="2">
    <source>
        <dbReference type="ARBA" id="ARBA00023043"/>
    </source>
</evidence>
<feature type="repeat" description="ANK" evidence="3">
    <location>
        <begin position="144"/>
        <end position="176"/>
    </location>
</feature>
<feature type="domain" description="Single-strand DNA deaminase toxin A-like C-terminal" evidence="4">
    <location>
        <begin position="313"/>
        <end position="374"/>
    </location>
</feature>
<dbReference type="SMART" id="SM00248">
    <property type="entry name" value="ANK"/>
    <property type="match status" value="2"/>
</dbReference>
<dbReference type="Pfam" id="PF24120">
    <property type="entry name" value="SsdA_C"/>
    <property type="match status" value="1"/>
</dbReference>
<sequence length="458" mass="51520">MPKSAKVLWWNEDKIHLRCPVCSEIHERPTPSKSARISTQYPHGYANLRLQINYSLPESEYEIDKENLRFVALGANPPLPELETSVTQMMGGLNLDETSPQLPGPSEEVRQGIVRGNRVFLENHLRSLRESGQLEAFLRGFDRDGNTALGLAVTSGNYKIVKLLLDSGAPANGFDQRRRNPLMWAALWGHYRIAQLLMDHGAYNGFEDIDGFTAIDLAQPSERNEDERHRHPDYKGWTKNASTERKMIVNCVTLPTLPPKRIGPESIKRWFFQESCPLQFSLFGISISEIHLPRAGKAVGILSRGGKYPPLATKSGWAADVLNSEMEEISPTGSCWRDKAMQIGQKIGYPFSRHHCDETEPGQYLASHVEPKLIAYFISKHVFLPWELRENESLRRLEQATPRSGMLTQAIIRVNKAPCDDCEHFKDAVNAVLGLEIKLINALISNSTEAVSDSLRGL</sequence>
<protein>
    <recommendedName>
        <fullName evidence="4">Single-strand DNA deaminase toxin A-like C-terminal domain-containing protein</fullName>
    </recommendedName>
</protein>
<dbReference type="InterPro" id="IPR002110">
    <property type="entry name" value="Ankyrin_rpt"/>
</dbReference>
<keyword evidence="1" id="KW-0677">Repeat</keyword>
<dbReference type="PANTHER" id="PTHR24198">
    <property type="entry name" value="ANKYRIN REPEAT AND PROTEIN KINASE DOMAIN-CONTAINING PROTEIN"/>
    <property type="match status" value="1"/>
</dbReference>
<dbReference type="Pfam" id="PF12796">
    <property type="entry name" value="Ank_2"/>
    <property type="match status" value="1"/>
</dbReference>
<evidence type="ECO:0000256" key="1">
    <source>
        <dbReference type="ARBA" id="ARBA00022737"/>
    </source>
</evidence>
<dbReference type="SUPFAM" id="SSF48403">
    <property type="entry name" value="Ankyrin repeat"/>
    <property type="match status" value="1"/>
</dbReference>
<dbReference type="Gene3D" id="1.25.40.20">
    <property type="entry name" value="Ankyrin repeat-containing domain"/>
    <property type="match status" value="1"/>
</dbReference>
<reference evidence="5 6" key="1">
    <citation type="submission" date="2024-04" db="EMBL/GenBank/DDBJ databases">
        <title>Phyllosticta paracitricarpa is synonymous to the EU quarantine fungus P. citricarpa based on phylogenomic analyses.</title>
        <authorList>
            <consortium name="Lawrence Berkeley National Laboratory"/>
            <person name="Van ingen-buijs V.A."/>
            <person name="Van westerhoven A.C."/>
            <person name="Haridas S."/>
            <person name="Skiadas P."/>
            <person name="Martin F."/>
            <person name="Groenewald J.Z."/>
            <person name="Crous P.W."/>
            <person name="Seidl M.F."/>
        </authorList>
    </citation>
    <scope>NUCLEOTIDE SEQUENCE [LARGE SCALE GENOMIC DNA]</scope>
    <source>
        <strain evidence="5 6">CBS 141358</strain>
    </source>
</reference>
<evidence type="ECO:0000313" key="5">
    <source>
        <dbReference type="EMBL" id="KAK7607906.1"/>
    </source>
</evidence>
<keyword evidence="2 3" id="KW-0040">ANK repeat</keyword>
<dbReference type="PROSITE" id="PS50297">
    <property type="entry name" value="ANK_REP_REGION"/>
    <property type="match status" value="1"/>
</dbReference>
<evidence type="ECO:0000313" key="6">
    <source>
        <dbReference type="Proteomes" id="UP001367316"/>
    </source>
</evidence>